<sequence length="87" mass="9784">MPEVKNIENEQLNVLKIVVDHRVDEHIEDATLCRTYIDPIIVERAVVHAMFLEFIEDLDNLTEGSSSMGKNSGTAKPFATSNPRRCA</sequence>
<evidence type="ECO:0000313" key="5">
    <source>
        <dbReference type="Proteomes" id="UP000321947"/>
    </source>
</evidence>
<feature type="region of interest" description="Disordered" evidence="1">
    <location>
        <begin position="63"/>
        <end position="87"/>
    </location>
</feature>
<accession>A0A5A7T5L8</accession>
<organism evidence="2 4">
    <name type="scientific">Cucumis melo var. makuwa</name>
    <name type="common">Oriental melon</name>
    <dbReference type="NCBI Taxonomy" id="1194695"/>
    <lineage>
        <taxon>Eukaryota</taxon>
        <taxon>Viridiplantae</taxon>
        <taxon>Streptophyta</taxon>
        <taxon>Embryophyta</taxon>
        <taxon>Tracheophyta</taxon>
        <taxon>Spermatophyta</taxon>
        <taxon>Magnoliopsida</taxon>
        <taxon>eudicotyledons</taxon>
        <taxon>Gunneridae</taxon>
        <taxon>Pentapetalae</taxon>
        <taxon>rosids</taxon>
        <taxon>fabids</taxon>
        <taxon>Cucurbitales</taxon>
        <taxon>Cucurbitaceae</taxon>
        <taxon>Benincaseae</taxon>
        <taxon>Cucumis</taxon>
    </lineage>
</organism>
<evidence type="ECO:0000313" key="4">
    <source>
        <dbReference type="Proteomes" id="UP000321393"/>
    </source>
</evidence>
<gene>
    <name evidence="3" type="ORF">E5676_scaffold668G00140</name>
    <name evidence="2" type="ORF">E6C27_scaffold3921G00190</name>
</gene>
<dbReference type="EMBL" id="SSTE01019479">
    <property type="protein sequence ID" value="KAA0036649.1"/>
    <property type="molecule type" value="Genomic_DNA"/>
</dbReference>
<reference evidence="4 5" key="1">
    <citation type="submission" date="2019-08" db="EMBL/GenBank/DDBJ databases">
        <title>Draft genome sequences of two oriental melons (Cucumis melo L. var makuwa).</title>
        <authorList>
            <person name="Kwon S.-Y."/>
        </authorList>
    </citation>
    <scope>NUCLEOTIDE SEQUENCE [LARGE SCALE GENOMIC DNA]</scope>
    <source>
        <strain evidence="5">cv. Chang Bougi</strain>
        <strain evidence="4">cv. SW 3</strain>
        <tissue evidence="2">Leaf</tissue>
    </source>
</reference>
<protein>
    <recommendedName>
        <fullName evidence="6">CACTA en-spm transposon protein</fullName>
    </recommendedName>
</protein>
<dbReference type="AlphaFoldDB" id="A0A5A7T5L8"/>
<proteinExistence type="predicted"/>
<evidence type="ECO:0000313" key="3">
    <source>
        <dbReference type="EMBL" id="TYK25999.1"/>
    </source>
</evidence>
<evidence type="ECO:0000256" key="1">
    <source>
        <dbReference type="SAM" id="MobiDB-lite"/>
    </source>
</evidence>
<dbReference type="Proteomes" id="UP000321393">
    <property type="component" value="Unassembled WGS sequence"/>
</dbReference>
<dbReference type="Proteomes" id="UP000321947">
    <property type="component" value="Unassembled WGS sequence"/>
</dbReference>
<evidence type="ECO:0000313" key="2">
    <source>
        <dbReference type="EMBL" id="KAA0036649.1"/>
    </source>
</evidence>
<dbReference type="EMBL" id="SSTD01003620">
    <property type="protein sequence ID" value="TYK25999.1"/>
    <property type="molecule type" value="Genomic_DNA"/>
</dbReference>
<evidence type="ECO:0008006" key="6">
    <source>
        <dbReference type="Google" id="ProtNLM"/>
    </source>
</evidence>
<comment type="caution">
    <text evidence="2">The sequence shown here is derived from an EMBL/GenBank/DDBJ whole genome shotgun (WGS) entry which is preliminary data.</text>
</comment>
<name>A0A5A7T5L8_CUCMM</name>